<evidence type="ECO:0000313" key="1">
    <source>
        <dbReference type="EMBL" id="SUN36150.1"/>
    </source>
</evidence>
<dbReference type="Gene3D" id="3.30.1240.10">
    <property type="match status" value="1"/>
</dbReference>
<keyword evidence="2" id="KW-1185">Reference proteome</keyword>
<organism evidence="1 2">
    <name type="scientific">Streptococcus downei MFe28</name>
    <dbReference type="NCBI Taxonomy" id="764290"/>
    <lineage>
        <taxon>Bacteria</taxon>
        <taxon>Bacillati</taxon>
        <taxon>Bacillota</taxon>
        <taxon>Bacilli</taxon>
        <taxon>Lactobacillales</taxon>
        <taxon>Streptococcaceae</taxon>
        <taxon>Streptococcus</taxon>
    </lineage>
</organism>
<evidence type="ECO:0000313" key="2">
    <source>
        <dbReference type="Proteomes" id="UP000254082"/>
    </source>
</evidence>
<protein>
    <submittedName>
        <fullName evidence="1">HAD-superfamily hydrolase</fullName>
    </submittedName>
</protein>
<sequence>MNFIFDLDGTLSFDGLSIDEKSRKVLAQASNYGHKINFASARSYRDSLDMLGQDLAKERVFGLNGGLVYEKGQLILEHKLDYEGYQEALKYCRYYNLPFFVDNSFNYATGIEDYIPFIKMVDPLNLAQKVSADDLKNPIKMVVYLGNHEDLLADITYRTKEMNKFEITYHENEKCLYLNPSNISKASTIKEVIKEPYIAFGNDKNDINMFKEALYAVQVGHYPYLKTYADDQVEADSQAVAAKILELFQNFQEK</sequence>
<gene>
    <name evidence="1" type="ORF">NCTC11391_01194</name>
</gene>
<dbReference type="NCBIfam" id="TIGR01484">
    <property type="entry name" value="HAD-SF-IIB"/>
    <property type="match status" value="1"/>
</dbReference>
<dbReference type="PANTHER" id="PTHR10000:SF8">
    <property type="entry name" value="HAD SUPERFAMILY HYDROLASE-LIKE, TYPE 3"/>
    <property type="match status" value="1"/>
</dbReference>
<dbReference type="EMBL" id="UHFA01000002">
    <property type="protein sequence ID" value="SUN36150.1"/>
    <property type="molecule type" value="Genomic_DNA"/>
</dbReference>
<dbReference type="InterPro" id="IPR006379">
    <property type="entry name" value="HAD-SF_hydro_IIB"/>
</dbReference>
<dbReference type="InterPro" id="IPR036412">
    <property type="entry name" value="HAD-like_sf"/>
</dbReference>
<dbReference type="RefSeq" id="WP_003000443.1">
    <property type="nucleotide sequence ID" value="NZ_UHFA01000002.1"/>
</dbReference>
<dbReference type="SUPFAM" id="SSF56784">
    <property type="entry name" value="HAD-like"/>
    <property type="match status" value="1"/>
</dbReference>
<reference evidence="1 2" key="1">
    <citation type="submission" date="2018-06" db="EMBL/GenBank/DDBJ databases">
        <authorList>
            <consortium name="Pathogen Informatics"/>
            <person name="Doyle S."/>
        </authorList>
    </citation>
    <scope>NUCLEOTIDE SEQUENCE [LARGE SCALE GENOMIC DNA]</scope>
    <source>
        <strain evidence="2">NCTC 11391</strain>
    </source>
</reference>
<dbReference type="Gene3D" id="3.40.50.1000">
    <property type="entry name" value="HAD superfamily/HAD-like"/>
    <property type="match status" value="1"/>
</dbReference>
<dbReference type="AlphaFoldDB" id="A0A380JED6"/>
<dbReference type="GO" id="GO:0016791">
    <property type="term" value="F:phosphatase activity"/>
    <property type="evidence" value="ECO:0007669"/>
    <property type="project" value="TreeGrafter"/>
</dbReference>
<dbReference type="OrthoDB" id="1650327at2"/>
<dbReference type="GO" id="GO:0005829">
    <property type="term" value="C:cytosol"/>
    <property type="evidence" value="ECO:0007669"/>
    <property type="project" value="TreeGrafter"/>
</dbReference>
<accession>A0A380JED6</accession>
<keyword evidence="1" id="KW-0378">Hydrolase</keyword>
<name>A0A380JED6_STRDO</name>
<proteinExistence type="predicted"/>
<dbReference type="InterPro" id="IPR023214">
    <property type="entry name" value="HAD_sf"/>
</dbReference>
<dbReference type="Proteomes" id="UP000254082">
    <property type="component" value="Unassembled WGS sequence"/>
</dbReference>
<dbReference type="Pfam" id="PF08282">
    <property type="entry name" value="Hydrolase_3"/>
    <property type="match status" value="1"/>
</dbReference>
<dbReference type="PANTHER" id="PTHR10000">
    <property type="entry name" value="PHOSPHOSERINE PHOSPHATASE"/>
    <property type="match status" value="1"/>
</dbReference>
<dbReference type="GO" id="GO:0000287">
    <property type="term" value="F:magnesium ion binding"/>
    <property type="evidence" value="ECO:0007669"/>
    <property type="project" value="TreeGrafter"/>
</dbReference>